<reference evidence="2" key="2">
    <citation type="submission" date="2017-10" db="EMBL/GenBank/DDBJ databases">
        <title>Ladona fulva Genome sequencing and assembly.</title>
        <authorList>
            <person name="Murali S."/>
            <person name="Richards S."/>
            <person name="Bandaranaike D."/>
            <person name="Bellair M."/>
            <person name="Blankenburg K."/>
            <person name="Chao H."/>
            <person name="Dinh H."/>
            <person name="Doddapaneni H."/>
            <person name="Dugan-Rocha S."/>
            <person name="Elkadiri S."/>
            <person name="Gnanaolivu R."/>
            <person name="Hernandez B."/>
            <person name="Skinner E."/>
            <person name="Javaid M."/>
            <person name="Lee S."/>
            <person name="Li M."/>
            <person name="Ming W."/>
            <person name="Munidasa M."/>
            <person name="Muniz J."/>
            <person name="Nguyen L."/>
            <person name="Hughes D."/>
            <person name="Osuji N."/>
            <person name="Pu L.-L."/>
            <person name="Puazo M."/>
            <person name="Qu C."/>
            <person name="Quiroz J."/>
            <person name="Raj R."/>
            <person name="Weissenberger G."/>
            <person name="Xin Y."/>
            <person name="Zou X."/>
            <person name="Han Y."/>
            <person name="Worley K."/>
            <person name="Muzny D."/>
            <person name="Gibbs R."/>
        </authorList>
    </citation>
    <scope>NUCLEOTIDE SEQUENCE</scope>
    <source>
        <strain evidence="2">Sampled in the wild</strain>
    </source>
</reference>
<organism evidence="2 3">
    <name type="scientific">Ladona fulva</name>
    <name type="common">Scarce chaser dragonfly</name>
    <name type="synonym">Libellula fulva</name>
    <dbReference type="NCBI Taxonomy" id="123851"/>
    <lineage>
        <taxon>Eukaryota</taxon>
        <taxon>Metazoa</taxon>
        <taxon>Ecdysozoa</taxon>
        <taxon>Arthropoda</taxon>
        <taxon>Hexapoda</taxon>
        <taxon>Insecta</taxon>
        <taxon>Pterygota</taxon>
        <taxon>Palaeoptera</taxon>
        <taxon>Odonata</taxon>
        <taxon>Epiprocta</taxon>
        <taxon>Anisoptera</taxon>
        <taxon>Libelluloidea</taxon>
        <taxon>Libellulidae</taxon>
        <taxon>Ladona</taxon>
    </lineage>
</organism>
<dbReference type="InterPro" id="IPR058055">
    <property type="entry name" value="PA-PLA1"/>
</dbReference>
<evidence type="ECO:0000256" key="1">
    <source>
        <dbReference type="SAM" id="MobiDB-lite"/>
    </source>
</evidence>
<reference evidence="2" key="1">
    <citation type="submission" date="2013-04" db="EMBL/GenBank/DDBJ databases">
        <authorList>
            <person name="Qu J."/>
            <person name="Murali S.C."/>
            <person name="Bandaranaike D."/>
            <person name="Bellair M."/>
            <person name="Blankenburg K."/>
            <person name="Chao H."/>
            <person name="Dinh H."/>
            <person name="Doddapaneni H."/>
            <person name="Downs B."/>
            <person name="Dugan-Rocha S."/>
            <person name="Elkadiri S."/>
            <person name="Gnanaolivu R.D."/>
            <person name="Hernandez B."/>
            <person name="Javaid M."/>
            <person name="Jayaseelan J.C."/>
            <person name="Lee S."/>
            <person name="Li M."/>
            <person name="Ming W."/>
            <person name="Munidasa M."/>
            <person name="Muniz J."/>
            <person name="Nguyen L."/>
            <person name="Ongeri F."/>
            <person name="Osuji N."/>
            <person name="Pu L.-L."/>
            <person name="Puazo M."/>
            <person name="Qu C."/>
            <person name="Quiroz J."/>
            <person name="Raj R."/>
            <person name="Weissenberger G."/>
            <person name="Xin Y."/>
            <person name="Zou X."/>
            <person name="Han Y."/>
            <person name="Richards S."/>
            <person name="Worley K."/>
            <person name="Muzny D."/>
            <person name="Gibbs R."/>
        </authorList>
    </citation>
    <scope>NUCLEOTIDE SEQUENCE</scope>
    <source>
        <strain evidence="2">Sampled in the wild</strain>
    </source>
</reference>
<comment type="caution">
    <text evidence="2">The sequence shown here is derived from an EMBL/GenBank/DDBJ whole genome shotgun (WGS) entry which is preliminary data.</text>
</comment>
<dbReference type="PANTHER" id="PTHR23509">
    <property type="entry name" value="PA-PL1 PHOSPHOLIPASE FAMILY"/>
    <property type="match status" value="1"/>
</dbReference>
<dbReference type="PANTHER" id="PTHR23509:SF48">
    <property type="entry name" value="INTRACELLULAR PHOSPHOLIPASE A1"/>
    <property type="match status" value="1"/>
</dbReference>
<dbReference type="GO" id="GO:0004620">
    <property type="term" value="F:phospholipase activity"/>
    <property type="evidence" value="ECO:0007669"/>
    <property type="project" value="TreeGrafter"/>
</dbReference>
<feature type="non-terminal residue" evidence="2">
    <location>
        <position position="529"/>
    </location>
</feature>
<evidence type="ECO:0000313" key="3">
    <source>
        <dbReference type="Proteomes" id="UP000792457"/>
    </source>
</evidence>
<protein>
    <recommendedName>
        <fullName evidence="4">Phospholipase DDHD1</fullName>
    </recommendedName>
</protein>
<evidence type="ECO:0000313" key="2">
    <source>
        <dbReference type="EMBL" id="KAG8240300.1"/>
    </source>
</evidence>
<accession>A0A8K0KV77</accession>
<name>A0A8K0KV77_LADFU</name>
<keyword evidence="3" id="KW-1185">Reference proteome</keyword>
<dbReference type="AlphaFoldDB" id="A0A8K0KV77"/>
<evidence type="ECO:0008006" key="4">
    <source>
        <dbReference type="Google" id="ProtNLM"/>
    </source>
</evidence>
<feature type="region of interest" description="Disordered" evidence="1">
    <location>
        <begin position="162"/>
        <end position="183"/>
    </location>
</feature>
<feature type="compositionally biased region" description="Polar residues" evidence="1">
    <location>
        <begin position="162"/>
        <end position="177"/>
    </location>
</feature>
<gene>
    <name evidence="2" type="ORF">J437_LFUL014350</name>
</gene>
<sequence length="529" mass="60112">MNFPSPADGGINSDFDRVGEFVDTPIHDDRSYGYPETASSSYLSSGSLISDGDDSSKPPIFCESCSSSHFRSSWENTTCDDIKIKLIDGELSPEEVRWFHKSDNDKRWIEFSGYDSIRIEQAYRKTFRRQFPKSSEEKDTLSESVGITTNICDVFSKSNNYSDNTSRKGSVSSTPSSEHPLLEPESNRLNRCIGVRGGMYEVDLDLWKCASIYWPGEECAVMRGTWFYDGSWQPLESPYCDTLESEHLNLFYGDKLVDSARDDPAKVAKSALHKKSFPDFHVEWHTSREVYLYSEATSSKLVRSVTQKLGFQKSYRLYRGYKVPATLSDRPVDVTHLVFVIHGIGQKMDTGNIIRNSTAFRDCVSWLKQKYFPSSSHLRIEFFPVEWRSSLKLDGDIVEAITPHKVLGLRQILNESAMDVMYYTSPLYGAEVRQGLCTELNRLYSMFTRHNKNFERNKGKVSVLAHSLGCVILYDIVTGWPLPDTASHYPQFGDNVDFVGDIISESIPVDDFERVLIHIDFSKKGGEDG</sequence>
<dbReference type="Proteomes" id="UP000792457">
    <property type="component" value="Unassembled WGS sequence"/>
</dbReference>
<dbReference type="GO" id="GO:0005737">
    <property type="term" value="C:cytoplasm"/>
    <property type="evidence" value="ECO:0007669"/>
    <property type="project" value="TreeGrafter"/>
</dbReference>
<proteinExistence type="predicted"/>
<dbReference type="EMBL" id="KZ312449">
    <property type="protein sequence ID" value="KAG8240300.1"/>
    <property type="molecule type" value="Genomic_DNA"/>
</dbReference>
<dbReference type="OrthoDB" id="69269at2759"/>